<feature type="signal peptide" evidence="2">
    <location>
        <begin position="1"/>
        <end position="30"/>
    </location>
</feature>
<dbReference type="Pfam" id="PF18042">
    <property type="entry name" value="ORF_12_N"/>
    <property type="match status" value="1"/>
</dbReference>
<evidence type="ECO:0000259" key="4">
    <source>
        <dbReference type="Pfam" id="PF18042"/>
    </source>
</evidence>
<sequence>MRSPSRSKRLPALATAVAVVVPVTALPAAAAPGPAAVIAPVAAASTGTAPGAVVPGTVTSRTTASRTTASRTTASRTVVPAVTTGAEPKIPDSPAGRQLRWLLGATDRAPVAEHELREHFNAGYLSSLTLDGVNAFLKAAKGFRLERLTRVTPSSLAGTGRIGEKDFVVQLGVDGDGRINLAGVTPPAPTVPAAPRTWKQLDARLRKVAPRTGFLAAEIDSRGRCDVTHAVAPDTVRPLGSVFKLYVLGAVAEKIRDGELSWNTKITIRPGWKSLGEDGLTTRPDGSTTTVSEAAKLMISISDNTATDVLIHTVGRKAVEATVRRWSGHTGRNTPFLTTREVFLLKGVNHPDQARAYLALDAAGRRAYLANTVAKQSLSDITLWEKPRELDTLEWFGSPRDVCRAYAGLLRSKSGRVGEIMSVNDLGLKLDRKKWPAVWAKGGSEVGVLNLSYAARSASGRIHVVTVFASDPGAALDEQVVAAELISLSRGGFALADDE</sequence>
<keyword evidence="2" id="KW-0732">Signal</keyword>
<reference evidence="6" key="1">
    <citation type="journal article" date="2019" name="Int. J. Syst. Evol. Microbiol.">
        <title>The Global Catalogue of Microorganisms (GCM) 10K type strain sequencing project: providing services to taxonomists for standard genome sequencing and annotation.</title>
        <authorList>
            <consortium name="The Broad Institute Genomics Platform"/>
            <consortium name="The Broad Institute Genome Sequencing Center for Infectious Disease"/>
            <person name="Wu L."/>
            <person name="Ma J."/>
        </authorList>
    </citation>
    <scope>NUCLEOTIDE SEQUENCE [LARGE SCALE GENOMIC DNA]</scope>
    <source>
        <strain evidence="6">JCM 3106</strain>
    </source>
</reference>
<protein>
    <recommendedName>
        <fullName evidence="7">Serine hydrolase</fullName>
    </recommendedName>
</protein>
<dbReference type="PANTHER" id="PTHR35333:SF5">
    <property type="entry name" value="CONSERVED LIPOPROTEIN LPQF-RELATED"/>
    <property type="match status" value="1"/>
</dbReference>
<dbReference type="InterPro" id="IPR040846">
    <property type="entry name" value="ORF_12_N"/>
</dbReference>
<feature type="chain" id="PRO_5046891190" description="Serine hydrolase" evidence="2">
    <location>
        <begin position="31"/>
        <end position="499"/>
    </location>
</feature>
<dbReference type="Pfam" id="PF13354">
    <property type="entry name" value="Beta-lactamase2"/>
    <property type="match status" value="1"/>
</dbReference>
<name>A0ABP6KIW4_9ACTN</name>
<dbReference type="InterPro" id="IPR000871">
    <property type="entry name" value="Beta-lactam_class-A"/>
</dbReference>
<dbReference type="Gene3D" id="3.10.450.280">
    <property type="match status" value="1"/>
</dbReference>
<dbReference type="InterPro" id="IPR012338">
    <property type="entry name" value="Beta-lactam/transpept-like"/>
</dbReference>
<dbReference type="EMBL" id="BAAAWD010000007">
    <property type="protein sequence ID" value="GAA3007595.1"/>
    <property type="molecule type" value="Genomic_DNA"/>
</dbReference>
<organism evidence="5 6">
    <name type="scientific">Streptosporangium longisporum</name>
    <dbReference type="NCBI Taxonomy" id="46187"/>
    <lineage>
        <taxon>Bacteria</taxon>
        <taxon>Bacillati</taxon>
        <taxon>Actinomycetota</taxon>
        <taxon>Actinomycetes</taxon>
        <taxon>Streptosporangiales</taxon>
        <taxon>Streptosporangiaceae</taxon>
        <taxon>Streptosporangium</taxon>
    </lineage>
</organism>
<accession>A0ABP6KIW4</accession>
<evidence type="ECO:0000313" key="6">
    <source>
        <dbReference type="Proteomes" id="UP001499930"/>
    </source>
</evidence>
<gene>
    <name evidence="5" type="ORF">GCM10017559_32210</name>
</gene>
<dbReference type="SUPFAM" id="SSF56601">
    <property type="entry name" value="beta-lactamase/transpeptidase-like"/>
    <property type="match status" value="1"/>
</dbReference>
<evidence type="ECO:0000256" key="1">
    <source>
        <dbReference type="SAM" id="MobiDB-lite"/>
    </source>
</evidence>
<feature type="domain" description="Beta-lactamase class A catalytic" evidence="3">
    <location>
        <begin position="231"/>
        <end position="330"/>
    </location>
</feature>
<dbReference type="Gene3D" id="3.40.710.10">
    <property type="entry name" value="DD-peptidase/beta-lactamase superfamily"/>
    <property type="match status" value="1"/>
</dbReference>
<feature type="region of interest" description="Disordered" evidence="1">
    <location>
        <begin position="47"/>
        <end position="74"/>
    </location>
</feature>
<dbReference type="Proteomes" id="UP001499930">
    <property type="component" value="Unassembled WGS sequence"/>
</dbReference>
<proteinExistence type="predicted"/>
<keyword evidence="6" id="KW-1185">Reference proteome</keyword>
<dbReference type="InterPro" id="IPR045155">
    <property type="entry name" value="Beta-lactam_cat"/>
</dbReference>
<feature type="domain" description="ORF 12 gene product N-terminal" evidence="4">
    <location>
        <begin position="90"/>
        <end position="179"/>
    </location>
</feature>
<dbReference type="RefSeq" id="WP_344895082.1">
    <property type="nucleotide sequence ID" value="NZ_BAAAWD010000007.1"/>
</dbReference>
<evidence type="ECO:0000313" key="5">
    <source>
        <dbReference type="EMBL" id="GAA3007595.1"/>
    </source>
</evidence>
<dbReference type="PANTHER" id="PTHR35333">
    <property type="entry name" value="BETA-LACTAMASE"/>
    <property type="match status" value="1"/>
</dbReference>
<evidence type="ECO:0000256" key="2">
    <source>
        <dbReference type="SAM" id="SignalP"/>
    </source>
</evidence>
<comment type="caution">
    <text evidence="5">The sequence shown here is derived from an EMBL/GenBank/DDBJ whole genome shotgun (WGS) entry which is preliminary data.</text>
</comment>
<evidence type="ECO:0008006" key="7">
    <source>
        <dbReference type="Google" id="ProtNLM"/>
    </source>
</evidence>
<feature type="compositionally biased region" description="Low complexity" evidence="1">
    <location>
        <begin position="57"/>
        <end position="74"/>
    </location>
</feature>
<evidence type="ECO:0000259" key="3">
    <source>
        <dbReference type="Pfam" id="PF13354"/>
    </source>
</evidence>